<dbReference type="EMBL" id="DVOB01000034">
    <property type="protein sequence ID" value="HIU95365.1"/>
    <property type="molecule type" value="Genomic_DNA"/>
</dbReference>
<comment type="similarity">
    <text evidence="4">Belongs to the peptidase A25 family.</text>
</comment>
<reference evidence="6" key="2">
    <citation type="journal article" date="2021" name="PeerJ">
        <title>Extensive microbial diversity within the chicken gut microbiome revealed by metagenomics and culture.</title>
        <authorList>
            <person name="Gilroy R."/>
            <person name="Ravi A."/>
            <person name="Getino M."/>
            <person name="Pursley I."/>
            <person name="Horton D.L."/>
            <person name="Alikhan N.F."/>
            <person name="Baker D."/>
            <person name="Gharbi K."/>
            <person name="Hall N."/>
            <person name="Watson M."/>
            <person name="Adriaenssens E.M."/>
            <person name="Foster-Nyarko E."/>
            <person name="Jarju S."/>
            <person name="Secka A."/>
            <person name="Antonio M."/>
            <person name="Oren A."/>
            <person name="Chaudhuri R.R."/>
            <person name="La Ragione R."/>
            <person name="Hildebrand F."/>
            <person name="Pallen M.J."/>
        </authorList>
    </citation>
    <scope>NUCLEOTIDE SEQUENCE</scope>
    <source>
        <strain evidence="6">ChiSjej4B22-8349</strain>
    </source>
</reference>
<evidence type="ECO:0000256" key="3">
    <source>
        <dbReference type="ARBA" id="ARBA00023145"/>
    </source>
</evidence>
<comment type="subunit">
    <text evidence="4">Homotetramer.</text>
</comment>
<dbReference type="InterPro" id="IPR023430">
    <property type="entry name" value="Pept_HybD-like_dom_sf"/>
</dbReference>
<evidence type="ECO:0000313" key="6">
    <source>
        <dbReference type="EMBL" id="HIU95365.1"/>
    </source>
</evidence>
<dbReference type="Gene3D" id="3.40.50.1450">
    <property type="entry name" value="HybD-like"/>
    <property type="match status" value="1"/>
</dbReference>
<name>A0A9D1SU28_9FIRM</name>
<protein>
    <recommendedName>
        <fullName evidence="4">Germination protease</fullName>
        <ecNumber evidence="4">3.4.24.78</ecNumber>
    </recommendedName>
    <alternativeName>
        <fullName evidence="4">GPR endopeptidase</fullName>
    </alternativeName>
    <alternativeName>
        <fullName evidence="4">Germination proteinase</fullName>
    </alternativeName>
    <alternativeName>
        <fullName evidence="4">Spore protease</fullName>
    </alternativeName>
</protein>
<evidence type="ECO:0000256" key="2">
    <source>
        <dbReference type="ARBA" id="ARBA00022801"/>
    </source>
</evidence>
<dbReference type="Proteomes" id="UP000824130">
    <property type="component" value="Unassembled WGS sequence"/>
</dbReference>
<dbReference type="SUPFAM" id="SSF53163">
    <property type="entry name" value="HybD-like"/>
    <property type="match status" value="1"/>
</dbReference>
<dbReference type="GO" id="GO:0004222">
    <property type="term" value="F:metalloendopeptidase activity"/>
    <property type="evidence" value="ECO:0007669"/>
    <property type="project" value="UniProtKB-UniRule"/>
</dbReference>
<dbReference type="NCBIfam" id="TIGR01441">
    <property type="entry name" value="GPR"/>
    <property type="match status" value="1"/>
</dbReference>
<organism evidence="6 7">
    <name type="scientific">Candidatus Allocopromorpha excrementipullorum</name>
    <dbReference type="NCBI Taxonomy" id="2840743"/>
    <lineage>
        <taxon>Bacteria</taxon>
        <taxon>Bacillati</taxon>
        <taxon>Bacillota</taxon>
        <taxon>Clostridia</taxon>
        <taxon>Eubacteriales</taxon>
        <taxon>Eubacteriaceae</taxon>
        <taxon>Eubacteriaceae incertae sedis</taxon>
        <taxon>Candidatus Allocopromorpha</taxon>
    </lineage>
</organism>
<feature type="propeptide" id="PRO_5039766192" evidence="4">
    <location>
        <begin position="1"/>
        <end position="7"/>
    </location>
</feature>
<dbReference type="AlphaFoldDB" id="A0A9D1SU28"/>
<dbReference type="GO" id="GO:0009847">
    <property type="term" value="P:spore germination"/>
    <property type="evidence" value="ECO:0007669"/>
    <property type="project" value="UniProtKB-UniRule"/>
</dbReference>
<dbReference type="EC" id="3.4.24.78" evidence="4"/>
<proteinExistence type="inferred from homology"/>
<keyword evidence="1 4" id="KW-0645">Protease</keyword>
<keyword evidence="2 4" id="KW-0378">Hydrolase</keyword>
<feature type="region of interest" description="Disordered" evidence="5">
    <location>
        <begin position="17"/>
        <end position="45"/>
    </location>
</feature>
<dbReference type="HAMAP" id="MF_00626">
    <property type="entry name" value="Germination_prot"/>
    <property type="match status" value="1"/>
</dbReference>
<accession>A0A9D1SU28</accession>
<gene>
    <name evidence="4" type="primary">gpr</name>
    <name evidence="6" type="ORF">IAD25_01455</name>
</gene>
<comment type="catalytic activity">
    <reaction evidence="4">
        <text>Endopeptidase action with P4 Glu or Asp, P1 preferably Glu &gt; Asp, P1' hydrophobic and P2' Ala.</text>
        <dbReference type="EC" id="3.4.24.78"/>
    </reaction>
</comment>
<comment type="function">
    <text evidence="4">Initiates the rapid degradation of small, acid-soluble proteins during spore germination.</text>
</comment>
<dbReference type="Pfam" id="PF03418">
    <property type="entry name" value="Peptidase_A25"/>
    <property type="match status" value="1"/>
</dbReference>
<feature type="compositionally biased region" description="Basic and acidic residues" evidence="5">
    <location>
        <begin position="17"/>
        <end position="33"/>
    </location>
</feature>
<comment type="PTM">
    <text evidence="4">Autoproteolytically processed. The inactive tetrameric zymogen termed p46 autoprocesses to a smaller form termed p41, which is active only during spore germination.</text>
</comment>
<feature type="chain" id="PRO_5039766193" description="Germination protease" evidence="4">
    <location>
        <begin position="8"/>
        <end position="310"/>
    </location>
</feature>
<evidence type="ECO:0000256" key="4">
    <source>
        <dbReference type="HAMAP-Rule" id="MF_00626"/>
    </source>
</evidence>
<evidence type="ECO:0000313" key="7">
    <source>
        <dbReference type="Proteomes" id="UP000824130"/>
    </source>
</evidence>
<keyword evidence="3 4" id="KW-0865">Zymogen</keyword>
<evidence type="ECO:0000256" key="5">
    <source>
        <dbReference type="SAM" id="MobiDB-lite"/>
    </source>
</evidence>
<dbReference type="GO" id="GO:0006508">
    <property type="term" value="P:proteolysis"/>
    <property type="evidence" value="ECO:0007669"/>
    <property type="project" value="UniProtKB-UniRule"/>
</dbReference>
<dbReference type="InterPro" id="IPR005080">
    <property type="entry name" value="Peptidase_A25"/>
</dbReference>
<evidence type="ECO:0000256" key="1">
    <source>
        <dbReference type="ARBA" id="ARBA00022670"/>
    </source>
</evidence>
<sequence length="310" mass="33029">MMKYRTDLAIERMEMAVSKADDSGDKAGGKREGSPAGGAADGISVEKEECGDGVSVTRIEITSLAGEARLEKPMGNYITIEAEGITEGAEETKEKAGQVIAGELSRLIKFHSRLKVLVAGLGNAMVTPDSLGPAAVSKIRVTNHLFEMFGADEDDEMSRVSCIAPGVTATTGMETAEIVSEIARLVRPEVVIVIDSLAARDIQRLNTTVQITDTGISPGAGTGNHRTGIDEETVGARVVAIGVPTVIDITTVIGDALADNVENVEKMERYMEEYDRQMIVTSTDIDMLIKDFSDIIANGINKTLHPGIYS</sequence>
<comment type="caution">
    <text evidence="6">The sequence shown here is derived from an EMBL/GenBank/DDBJ whole genome shotgun (WGS) entry which is preliminary data.</text>
</comment>
<reference evidence="6" key="1">
    <citation type="submission" date="2020-10" db="EMBL/GenBank/DDBJ databases">
        <authorList>
            <person name="Gilroy R."/>
        </authorList>
    </citation>
    <scope>NUCLEOTIDE SEQUENCE</scope>
    <source>
        <strain evidence="6">ChiSjej4B22-8349</strain>
    </source>
</reference>